<dbReference type="InterPro" id="IPR044587">
    <property type="entry name" value="HSP21-like"/>
</dbReference>
<protein>
    <submittedName>
        <fullName evidence="6">Spore protein SP21</fullName>
    </submittedName>
</protein>
<dbReference type="PANTHER" id="PTHR46733:SF4">
    <property type="entry name" value="HEAT SHOCK PROTEIN 21, CHLOROPLASTIC"/>
    <property type="match status" value="1"/>
</dbReference>
<evidence type="ECO:0000256" key="2">
    <source>
        <dbReference type="PROSITE-ProRule" id="PRU00285"/>
    </source>
</evidence>
<evidence type="ECO:0000256" key="4">
    <source>
        <dbReference type="SAM" id="MobiDB-lite"/>
    </source>
</evidence>
<proteinExistence type="inferred from homology"/>
<evidence type="ECO:0000256" key="1">
    <source>
        <dbReference type="ARBA" id="ARBA00023016"/>
    </source>
</evidence>
<dbReference type="Pfam" id="PF00011">
    <property type="entry name" value="HSP20"/>
    <property type="match status" value="1"/>
</dbReference>
<dbReference type="RefSeq" id="WP_172190649.1">
    <property type="nucleotide sequence ID" value="NZ_CAWPPK010000315.1"/>
</dbReference>
<dbReference type="PROSITE" id="PS01031">
    <property type="entry name" value="SHSP"/>
    <property type="match status" value="1"/>
</dbReference>
<feature type="domain" description="SHSP" evidence="5">
    <location>
        <begin position="40"/>
        <end position="152"/>
    </location>
</feature>
<keyword evidence="1" id="KW-0346">Stress response</keyword>
<dbReference type="Proteomes" id="UP000702425">
    <property type="component" value="Unassembled WGS sequence"/>
</dbReference>
<evidence type="ECO:0000259" key="5">
    <source>
        <dbReference type="PROSITE" id="PS01031"/>
    </source>
</evidence>
<comment type="similarity">
    <text evidence="2 3">Belongs to the small heat shock protein (HSP20) family.</text>
</comment>
<keyword evidence="7" id="KW-1185">Reference proteome</keyword>
<evidence type="ECO:0000313" key="7">
    <source>
        <dbReference type="Proteomes" id="UP000702425"/>
    </source>
</evidence>
<evidence type="ECO:0000256" key="3">
    <source>
        <dbReference type="RuleBase" id="RU003616"/>
    </source>
</evidence>
<name>A0ABX2D3Q6_9CYAN</name>
<reference evidence="6 7" key="1">
    <citation type="journal article" date="2020" name="Sci. Rep.">
        <title>A novel cyanobacterial geosmin producer, revising GeoA distribution and dispersion patterns in Bacteria.</title>
        <authorList>
            <person name="Churro C."/>
            <person name="Semedo-Aguiar A.P."/>
            <person name="Silva A.D."/>
            <person name="Pereira-Leal J.B."/>
            <person name="Leite R.B."/>
        </authorList>
    </citation>
    <scope>NUCLEOTIDE SEQUENCE [LARGE SCALE GENOMIC DNA]</scope>
    <source>
        <strain evidence="6 7">IPMA8</strain>
    </source>
</reference>
<sequence>MALIRWEPFREMEMLQRDMNRLFDRMMSAPGNEGQSDILPGGSSFMPAAEMHETPDDIKLKMEVPGIEAKDLDIKVTAEAVAITGERKSETKSDGKGMNRTEFRYGRFQRIVPLPARIQNDKVQAEFNNGVLCLTMPKAEEEKNKVVRINLGGQNQPEQIQQGQPQGDGQVASQPQASAQVV</sequence>
<accession>A0ABX2D3Q6</accession>
<feature type="compositionally biased region" description="Low complexity" evidence="4">
    <location>
        <begin position="152"/>
        <end position="182"/>
    </location>
</feature>
<dbReference type="SUPFAM" id="SSF49764">
    <property type="entry name" value="HSP20-like chaperones"/>
    <property type="match status" value="1"/>
</dbReference>
<dbReference type="CDD" id="cd06464">
    <property type="entry name" value="ACD_sHsps-like"/>
    <property type="match status" value="1"/>
</dbReference>
<feature type="region of interest" description="Disordered" evidence="4">
    <location>
        <begin position="151"/>
        <end position="182"/>
    </location>
</feature>
<evidence type="ECO:0000313" key="6">
    <source>
        <dbReference type="EMBL" id="NQE36783.1"/>
    </source>
</evidence>
<dbReference type="PANTHER" id="PTHR46733">
    <property type="entry name" value="26.5 KDA HEAT SHOCK PROTEIN, MITOCHONDRIAL"/>
    <property type="match status" value="1"/>
</dbReference>
<dbReference type="Gene3D" id="2.60.40.790">
    <property type="match status" value="1"/>
</dbReference>
<organism evidence="6 7">
    <name type="scientific">Microcoleus asticus IPMA8</name>
    <dbReference type="NCBI Taxonomy" id="2563858"/>
    <lineage>
        <taxon>Bacteria</taxon>
        <taxon>Bacillati</taxon>
        <taxon>Cyanobacteriota</taxon>
        <taxon>Cyanophyceae</taxon>
        <taxon>Oscillatoriophycideae</taxon>
        <taxon>Oscillatoriales</taxon>
        <taxon>Microcoleaceae</taxon>
        <taxon>Microcoleus</taxon>
        <taxon>Microcoleus asticus</taxon>
    </lineage>
</organism>
<dbReference type="InterPro" id="IPR008978">
    <property type="entry name" value="HSP20-like_chaperone"/>
</dbReference>
<gene>
    <name evidence="6" type="primary">hspA_2</name>
    <name evidence="6" type="ORF">E5S67_04548</name>
</gene>
<dbReference type="EMBL" id="SRRZ01000097">
    <property type="protein sequence ID" value="NQE36783.1"/>
    <property type="molecule type" value="Genomic_DNA"/>
</dbReference>
<comment type="caution">
    <text evidence="6">The sequence shown here is derived from an EMBL/GenBank/DDBJ whole genome shotgun (WGS) entry which is preliminary data.</text>
</comment>
<dbReference type="InterPro" id="IPR002068">
    <property type="entry name" value="A-crystallin/Hsp20_dom"/>
</dbReference>